<name>A0ABV2L9E5_9HYPH</name>
<dbReference type="EMBL" id="JBEPMM010000008">
    <property type="protein sequence ID" value="MET3693376.1"/>
    <property type="molecule type" value="Genomic_DNA"/>
</dbReference>
<comment type="caution">
    <text evidence="1">The sequence shown here is derived from an EMBL/GenBank/DDBJ whole genome shotgun (WGS) entry which is preliminary data.</text>
</comment>
<dbReference type="RefSeq" id="WP_238276732.1">
    <property type="nucleotide sequence ID" value="NZ_BPQL01000017.1"/>
</dbReference>
<reference evidence="1 2" key="1">
    <citation type="submission" date="2024-06" db="EMBL/GenBank/DDBJ databases">
        <title>Genomic Encyclopedia of Type Strains, Phase IV (KMG-IV): sequencing the most valuable type-strain genomes for metagenomic binning, comparative biology and taxonomic classification.</title>
        <authorList>
            <person name="Goeker M."/>
        </authorList>
    </citation>
    <scope>NUCLEOTIDE SEQUENCE [LARGE SCALE GENOMIC DNA]</scope>
    <source>
        <strain evidence="1 2">DSM 21331</strain>
    </source>
</reference>
<gene>
    <name evidence="1" type="ORF">ABID43_002926</name>
</gene>
<sequence length="215" mass="23627">MAFFNDLVKSIAAIEEMDEITVRGIGINVREKGLISKGGRGLSAAKMSAQDAANLLIGVNASASSKEAADCVEKYGMFKLKNANGLSVKGRDLLNEIWENDISFGEFLARLIVMSGPEQEKIEPLGEFIFNNVDFPKGGISKADMCLKIDRHISLEIVFIKGQSKAGLRFRDFQTRSTYAQLLFVGSGEDYQGDRFDTTIFTQRTLRAVGNTIAK</sequence>
<proteinExistence type="predicted"/>
<organism evidence="1 2">
    <name type="scientific">Methylobacterium goesingense</name>
    <dbReference type="NCBI Taxonomy" id="243690"/>
    <lineage>
        <taxon>Bacteria</taxon>
        <taxon>Pseudomonadati</taxon>
        <taxon>Pseudomonadota</taxon>
        <taxon>Alphaproteobacteria</taxon>
        <taxon>Hyphomicrobiales</taxon>
        <taxon>Methylobacteriaceae</taxon>
        <taxon>Methylobacterium</taxon>
    </lineage>
</organism>
<protein>
    <submittedName>
        <fullName evidence="1">Uncharacterized protein</fullName>
    </submittedName>
</protein>
<keyword evidence="2" id="KW-1185">Reference proteome</keyword>
<evidence type="ECO:0000313" key="1">
    <source>
        <dbReference type="EMBL" id="MET3693376.1"/>
    </source>
</evidence>
<accession>A0ABV2L9E5</accession>
<evidence type="ECO:0000313" key="2">
    <source>
        <dbReference type="Proteomes" id="UP001549145"/>
    </source>
</evidence>
<dbReference type="Proteomes" id="UP001549145">
    <property type="component" value="Unassembled WGS sequence"/>
</dbReference>